<comment type="subunit">
    <text evidence="12">Homotetramer; dimer of dimers.</text>
</comment>
<evidence type="ECO:0000256" key="3">
    <source>
        <dbReference type="ARBA" id="ARBA00007592"/>
    </source>
</evidence>
<comment type="similarity">
    <text evidence="3 12 13">Belongs to the DapA family.</text>
</comment>
<feature type="site" description="Part of a proton relay during catalysis" evidence="12">
    <location>
        <position position="62"/>
    </location>
</feature>
<evidence type="ECO:0000313" key="16">
    <source>
        <dbReference type="EMBL" id="HIQ63230.1"/>
    </source>
</evidence>
<dbReference type="InterPro" id="IPR020625">
    <property type="entry name" value="Schiff_base-form_aldolases_AS"/>
</dbReference>
<dbReference type="PANTHER" id="PTHR12128">
    <property type="entry name" value="DIHYDRODIPICOLINATE SYNTHASE"/>
    <property type="match status" value="1"/>
</dbReference>
<dbReference type="InterPro" id="IPR013785">
    <property type="entry name" value="Aldolase_TIM"/>
</dbReference>
<evidence type="ECO:0000256" key="15">
    <source>
        <dbReference type="PIRSR" id="PIRSR001365-2"/>
    </source>
</evidence>
<proteinExistence type="inferred from homology"/>
<accession>A0A9D1CIX4</accession>
<evidence type="ECO:0000256" key="2">
    <source>
        <dbReference type="ARBA" id="ARBA00005120"/>
    </source>
</evidence>
<dbReference type="SUPFAM" id="SSF51569">
    <property type="entry name" value="Aldolase"/>
    <property type="match status" value="1"/>
</dbReference>
<protein>
    <recommendedName>
        <fullName evidence="4 12">4-hydroxy-tetrahydrodipicolinate synthase</fullName>
        <shortName evidence="12">HTPA synthase</shortName>
        <ecNumber evidence="4 12">4.3.3.7</ecNumber>
    </recommendedName>
</protein>
<name>A0A9D1CIX4_9FIRM</name>
<dbReference type="NCBIfam" id="TIGR00674">
    <property type="entry name" value="dapA"/>
    <property type="match status" value="1"/>
</dbReference>
<evidence type="ECO:0000256" key="5">
    <source>
        <dbReference type="ARBA" id="ARBA00022490"/>
    </source>
</evidence>
<dbReference type="HAMAP" id="MF_00418">
    <property type="entry name" value="DapA"/>
    <property type="match status" value="1"/>
</dbReference>
<evidence type="ECO:0000256" key="12">
    <source>
        <dbReference type="HAMAP-Rule" id="MF_00418"/>
    </source>
</evidence>
<evidence type="ECO:0000256" key="14">
    <source>
        <dbReference type="PIRSR" id="PIRSR001365-1"/>
    </source>
</evidence>
<comment type="catalytic activity">
    <reaction evidence="11 12">
        <text>L-aspartate 4-semialdehyde + pyruvate = (2S,4S)-4-hydroxy-2,3,4,5-tetrahydrodipicolinate + H2O + H(+)</text>
        <dbReference type="Rhea" id="RHEA:34171"/>
        <dbReference type="ChEBI" id="CHEBI:15361"/>
        <dbReference type="ChEBI" id="CHEBI:15377"/>
        <dbReference type="ChEBI" id="CHEBI:15378"/>
        <dbReference type="ChEBI" id="CHEBI:67139"/>
        <dbReference type="ChEBI" id="CHEBI:537519"/>
        <dbReference type="EC" id="4.3.3.7"/>
    </reaction>
</comment>
<dbReference type="Pfam" id="PF00701">
    <property type="entry name" value="DHDPS"/>
    <property type="match status" value="1"/>
</dbReference>
<feature type="active site" description="Schiff-base intermediate with substrate" evidence="12 14">
    <location>
        <position position="179"/>
    </location>
</feature>
<dbReference type="SMART" id="SM01130">
    <property type="entry name" value="DHDPS"/>
    <property type="match status" value="1"/>
</dbReference>
<dbReference type="Gene3D" id="3.20.20.70">
    <property type="entry name" value="Aldolase class I"/>
    <property type="match status" value="1"/>
</dbReference>
<evidence type="ECO:0000256" key="8">
    <source>
        <dbReference type="ARBA" id="ARBA00023154"/>
    </source>
</evidence>
<dbReference type="GO" id="GO:0008840">
    <property type="term" value="F:4-hydroxy-tetrahydrodipicolinate synthase activity"/>
    <property type="evidence" value="ECO:0007669"/>
    <property type="project" value="UniProtKB-UniRule"/>
</dbReference>
<sequence length="313" mass="33492">MRAGSIANCWKEAHKLAKTLGGIIVPILTPMHADERINEPALRNHIDRMLEGGVHGLFPCGTNGEGYILSEGEKEEVFAICLSQTAGRVPVFAGTGCVGTRDTIRLSRKAADMGADVLSVITPGFAAASQEELYAHYRAVAESVDAPILLYNIPARTGNALAPATVERLSRIPNIVGVKDSSGNFDNILQYIERTRGSGFVVLSGNDSLILWTLLAGGAGGIAGCANVFPETMTAIYERFLAGDIEGARRAQDAVRPFRDCFRFGNPNTVVKAAVALQGYPVGKCRRPFDRLPEEGLAAVRQVLAELAEQGVR</sequence>
<reference evidence="16" key="1">
    <citation type="submission" date="2020-10" db="EMBL/GenBank/DDBJ databases">
        <authorList>
            <person name="Gilroy R."/>
        </authorList>
    </citation>
    <scope>NUCLEOTIDE SEQUENCE</scope>
    <source>
        <strain evidence="16">ChiHile30-977</strain>
    </source>
</reference>
<keyword evidence="5 12" id="KW-0963">Cytoplasm</keyword>
<evidence type="ECO:0000256" key="9">
    <source>
        <dbReference type="ARBA" id="ARBA00023239"/>
    </source>
</evidence>
<keyword evidence="10 12" id="KW-0704">Schiff base</keyword>
<dbReference type="PANTHER" id="PTHR12128:SF66">
    <property type="entry name" value="4-HYDROXY-2-OXOGLUTARATE ALDOLASE, MITOCHONDRIAL"/>
    <property type="match status" value="1"/>
</dbReference>
<dbReference type="PIRSF" id="PIRSF001365">
    <property type="entry name" value="DHDPS"/>
    <property type="match status" value="1"/>
</dbReference>
<reference evidence="16" key="2">
    <citation type="journal article" date="2021" name="PeerJ">
        <title>Extensive microbial diversity within the chicken gut microbiome revealed by metagenomics and culture.</title>
        <authorList>
            <person name="Gilroy R."/>
            <person name="Ravi A."/>
            <person name="Getino M."/>
            <person name="Pursley I."/>
            <person name="Horton D.L."/>
            <person name="Alikhan N.F."/>
            <person name="Baker D."/>
            <person name="Gharbi K."/>
            <person name="Hall N."/>
            <person name="Watson M."/>
            <person name="Adriaenssens E.M."/>
            <person name="Foster-Nyarko E."/>
            <person name="Jarju S."/>
            <person name="Secka A."/>
            <person name="Antonio M."/>
            <person name="Oren A."/>
            <person name="Chaudhuri R.R."/>
            <person name="La Ragione R."/>
            <person name="Hildebrand F."/>
            <person name="Pallen M.J."/>
        </authorList>
    </citation>
    <scope>NUCLEOTIDE SEQUENCE</scope>
    <source>
        <strain evidence="16">ChiHile30-977</strain>
    </source>
</reference>
<organism evidence="16 17">
    <name type="scientific">Candidatus Avichristensenella intestinipullorum</name>
    <dbReference type="NCBI Taxonomy" id="2840693"/>
    <lineage>
        <taxon>Bacteria</taxon>
        <taxon>Bacillati</taxon>
        <taxon>Bacillota</taxon>
        <taxon>Clostridia</taxon>
        <taxon>Candidatus Avichristensenella</taxon>
    </lineage>
</organism>
<dbReference type="InterPro" id="IPR002220">
    <property type="entry name" value="DapA-like"/>
</dbReference>
<evidence type="ECO:0000313" key="17">
    <source>
        <dbReference type="Proteomes" id="UP000886819"/>
    </source>
</evidence>
<evidence type="ECO:0000256" key="11">
    <source>
        <dbReference type="ARBA" id="ARBA00047836"/>
    </source>
</evidence>
<evidence type="ECO:0000256" key="7">
    <source>
        <dbReference type="ARBA" id="ARBA00022915"/>
    </source>
</evidence>
<evidence type="ECO:0000256" key="13">
    <source>
        <dbReference type="PIRNR" id="PIRNR001365"/>
    </source>
</evidence>
<comment type="pathway">
    <text evidence="2 12">Amino-acid biosynthesis; L-lysine biosynthesis via DAP pathway; (S)-tetrahydrodipicolinate from L-aspartate: step 3/4.</text>
</comment>
<comment type="caution">
    <text evidence="12">Lacks conserved residue(s) required for the propagation of feature annotation.</text>
</comment>
<dbReference type="PROSITE" id="PS00666">
    <property type="entry name" value="DHDPS_2"/>
    <property type="match status" value="1"/>
</dbReference>
<dbReference type="CDD" id="cd00408">
    <property type="entry name" value="DHDPS-like"/>
    <property type="match status" value="1"/>
</dbReference>
<keyword evidence="7 12" id="KW-0220">Diaminopimelate biosynthesis</keyword>
<dbReference type="Proteomes" id="UP000886819">
    <property type="component" value="Unassembled WGS sequence"/>
</dbReference>
<gene>
    <name evidence="12 16" type="primary">dapA</name>
    <name evidence="16" type="ORF">IAA66_06530</name>
</gene>
<evidence type="ECO:0000256" key="10">
    <source>
        <dbReference type="ARBA" id="ARBA00023270"/>
    </source>
</evidence>
<keyword evidence="8 12" id="KW-0457">Lysine biosynthesis</keyword>
<keyword evidence="9 12" id="KW-0456">Lyase</keyword>
<comment type="function">
    <text evidence="1 12">Catalyzes the condensation of (S)-aspartate-beta-semialdehyde [(S)-ASA] and pyruvate to 4-hydroxy-tetrahydrodipicolinate (HTPA).</text>
</comment>
<comment type="subcellular location">
    <subcellularLocation>
        <location evidence="12">Cytoplasm</location>
    </subcellularLocation>
</comment>
<feature type="binding site" evidence="12 15">
    <location>
        <position position="222"/>
    </location>
    <ligand>
        <name>pyruvate</name>
        <dbReference type="ChEBI" id="CHEBI:15361"/>
    </ligand>
</feature>
<dbReference type="InterPro" id="IPR005263">
    <property type="entry name" value="DapA"/>
</dbReference>
<evidence type="ECO:0000256" key="1">
    <source>
        <dbReference type="ARBA" id="ARBA00003294"/>
    </source>
</evidence>
<keyword evidence="6 12" id="KW-0028">Amino-acid biosynthesis</keyword>
<dbReference type="GO" id="GO:0005737">
    <property type="term" value="C:cytoplasm"/>
    <property type="evidence" value="ECO:0007669"/>
    <property type="project" value="UniProtKB-SubCell"/>
</dbReference>
<dbReference type="EC" id="4.3.3.7" evidence="4 12"/>
<dbReference type="EMBL" id="DVFI01000095">
    <property type="protein sequence ID" value="HIQ63230.1"/>
    <property type="molecule type" value="Genomic_DNA"/>
</dbReference>
<dbReference type="AlphaFoldDB" id="A0A9D1CIX4"/>
<dbReference type="PRINTS" id="PR00146">
    <property type="entry name" value="DHPICSNTHASE"/>
</dbReference>
<dbReference type="GO" id="GO:0009089">
    <property type="term" value="P:lysine biosynthetic process via diaminopimelate"/>
    <property type="evidence" value="ECO:0007669"/>
    <property type="project" value="UniProtKB-UniRule"/>
</dbReference>
<comment type="caution">
    <text evidence="16">The sequence shown here is derived from an EMBL/GenBank/DDBJ whole genome shotgun (WGS) entry which is preliminary data.</text>
</comment>
<evidence type="ECO:0000256" key="4">
    <source>
        <dbReference type="ARBA" id="ARBA00012086"/>
    </source>
</evidence>
<dbReference type="GO" id="GO:0019877">
    <property type="term" value="P:diaminopimelate biosynthetic process"/>
    <property type="evidence" value="ECO:0007669"/>
    <property type="project" value="UniProtKB-UniRule"/>
</dbReference>
<comment type="caution">
    <text evidence="12">Was originally thought to be a dihydrodipicolinate synthase (DHDPS), catalyzing the condensation of (S)-aspartate-beta-semialdehyde [(S)-ASA] and pyruvate to dihydrodipicolinate (DHDP). However, it was shown in E.coli that the product of the enzymatic reaction is not dihydrodipicolinate but in fact (4S)-4-hydroxy-2,3,4,5-tetrahydro-(2S)-dipicolinic acid (HTPA), and that the consecutive dehydration reaction leading to DHDP is not spontaneous but catalyzed by DapB.</text>
</comment>
<evidence type="ECO:0000256" key="6">
    <source>
        <dbReference type="ARBA" id="ARBA00022605"/>
    </source>
</evidence>
<feature type="active site" description="Proton donor/acceptor" evidence="12 14">
    <location>
        <position position="151"/>
    </location>
</feature>